<organism evidence="2 3">
    <name type="scientific">Breznakia pachnodae</name>
    <dbReference type="NCBI Taxonomy" id="265178"/>
    <lineage>
        <taxon>Bacteria</taxon>
        <taxon>Bacillati</taxon>
        <taxon>Bacillota</taxon>
        <taxon>Erysipelotrichia</taxon>
        <taxon>Erysipelotrichales</taxon>
        <taxon>Erysipelotrichaceae</taxon>
        <taxon>Breznakia</taxon>
    </lineage>
</organism>
<reference evidence="2 3" key="1">
    <citation type="submission" date="2023-07" db="EMBL/GenBank/DDBJ databases">
        <title>Genomic Encyclopedia of Type Strains, Phase IV (KMG-IV): sequencing the most valuable type-strain genomes for metagenomic binning, comparative biology and taxonomic classification.</title>
        <authorList>
            <person name="Goeker M."/>
        </authorList>
    </citation>
    <scope>NUCLEOTIDE SEQUENCE [LARGE SCALE GENOMIC DNA]</scope>
    <source>
        <strain evidence="2 3">DSM 16784</strain>
    </source>
</reference>
<comment type="caution">
    <text evidence="2">The sequence shown here is derived from an EMBL/GenBank/DDBJ whole genome shotgun (WGS) entry which is preliminary data.</text>
</comment>
<proteinExistence type="predicted"/>
<protein>
    <submittedName>
        <fullName evidence="2">Component of type VI protein secretion system</fullName>
    </submittedName>
</protein>
<dbReference type="Proteomes" id="UP001230220">
    <property type="component" value="Unassembled WGS sequence"/>
</dbReference>
<dbReference type="PROSITE" id="PS51257">
    <property type="entry name" value="PROKAR_LIPOPROTEIN"/>
    <property type="match status" value="1"/>
</dbReference>
<evidence type="ECO:0000256" key="1">
    <source>
        <dbReference type="SAM" id="SignalP"/>
    </source>
</evidence>
<name>A0ABU0E6B4_9FIRM</name>
<keyword evidence="3" id="KW-1185">Reference proteome</keyword>
<dbReference type="EMBL" id="JAUSUR010000006">
    <property type="protein sequence ID" value="MDQ0362439.1"/>
    <property type="molecule type" value="Genomic_DNA"/>
</dbReference>
<dbReference type="RefSeq" id="WP_307410057.1">
    <property type="nucleotide sequence ID" value="NZ_JAUSUR010000006.1"/>
</dbReference>
<feature type="signal peptide" evidence="1">
    <location>
        <begin position="1"/>
        <end position="21"/>
    </location>
</feature>
<evidence type="ECO:0000313" key="3">
    <source>
        <dbReference type="Proteomes" id="UP001230220"/>
    </source>
</evidence>
<keyword evidence="1" id="KW-0732">Signal</keyword>
<feature type="chain" id="PRO_5046706447" evidence="1">
    <location>
        <begin position="22"/>
        <end position="153"/>
    </location>
</feature>
<sequence length="153" mass="17504">MKKFCLLIVSLLVFTGCSSSADEAKKVTCELDSGASQINEKVKITYDGDKKITKIVKTKDAALMDFYFEDYESIEELEKAFEADYINEKKEQPGMEFDISVDEEEKMLHVKITIDPDKAEEIDMERLGIEDYNDLEKLVKNLQGDDYTCGEIE</sequence>
<accession>A0ABU0E6B4</accession>
<gene>
    <name evidence="2" type="ORF">J2S15_003193</name>
</gene>
<evidence type="ECO:0000313" key="2">
    <source>
        <dbReference type="EMBL" id="MDQ0362439.1"/>
    </source>
</evidence>